<evidence type="ECO:0000256" key="7">
    <source>
        <dbReference type="ARBA" id="ARBA00022737"/>
    </source>
</evidence>
<dbReference type="InterPro" id="IPR001245">
    <property type="entry name" value="Ser-Thr/Tyr_kinase_cat_dom"/>
</dbReference>
<feature type="domain" description="Protein kinase" evidence="17">
    <location>
        <begin position="668"/>
        <end position="941"/>
    </location>
</feature>
<evidence type="ECO:0000256" key="2">
    <source>
        <dbReference type="ARBA" id="ARBA00022527"/>
    </source>
</evidence>
<keyword evidence="13" id="KW-0325">Glycoprotein</keyword>
<dbReference type="PANTHER" id="PTHR45974">
    <property type="entry name" value="RECEPTOR-LIKE PROTEIN 55"/>
    <property type="match status" value="1"/>
</dbReference>
<dbReference type="Gene3D" id="3.80.10.10">
    <property type="entry name" value="Ribonuclease Inhibitor"/>
    <property type="match status" value="2"/>
</dbReference>
<feature type="transmembrane region" description="Helical" evidence="15">
    <location>
        <begin position="196"/>
        <end position="227"/>
    </location>
</feature>
<evidence type="ECO:0000259" key="17">
    <source>
        <dbReference type="PROSITE" id="PS50011"/>
    </source>
</evidence>
<sequence length="992" mass="109483">MGSAVWLFLVVVSIHIYIVAAETDPDDNSSLRAVMSEWKNVPSNWGRGDPCDDKWVGIGCTGSRVTSINLPNMKLEGRLVGDIFFLSELKELDLSYNKGLRGILPPAVQNLKKLENLILVGCGFSGQIPNTIGSLPQLRILSLNSNAFSGNIPPSIGNLSTLNWLDMADNQLEGEIPVSNGSTTPGLDWLIHTKHLYVIFLCILCMFRWVFFANILFLHIVMMFSIIDSHFGLNKLSGPIPSKLFSSDMTLIHVLFENNMLSGPLPLTLGLVKTLEVVRFDNNSLEGDLPLNLNSLTRVQDLYLSNNKLTGPLPNLTGMSSLNTLYLSNNSFDSSDVPSWFPTLLSLTTLMMESTQLKGQIPASFFNLPQLQTVVLKQNELDGSFDIGPSFSNQLQIINLQGNSITSFNNTGGPISFDIVLVDNPVCQETGAGANDYCSLPQPDSSSVYTTAPMNCVPNSCGSGQISSPRCICAYPYTGTLQFRGLYFSNLRIETPYESLEQNLTQFFRFPELLVDTVSLSNPRMDQHLYLLLDLYLFPYGQDRFNTSGISKIASAFSSQDYKPPEQYFGPYVFTGAEYEYFSDGPAHSNKSSAGIAIGAAVGASVLFILLVVAGIYAYRQRKRADRATKESNPFAHWDPKKSSGSIPQLKGARCFSFEELKKYTKNFSEANDIGSGGYGKVYRGTLPTGELVAIKRAQQGSMQGGLEFKTEIELLSRVHHKNVVSLLGFCFERGEQMLVYEYIPNGSLSDSLSGKSGIRLDWPRRLKIALGAAKGVAYLHELANPPIIHRDIKSTNILLDERLNAKVADFGLSKPMGDSEKGHVSTQVKGTMGYLDPEYYMTQQLTEKSDVYSFGVLMLEIITARRPIERGKYIVREMRMSMDKTKSLYNLQQILDPAIGFGTSSKGLERFVELAMRCVEESGADRPTMGEVVKEIENIMQMDGMNPNAESASSSATYEDATKGADLHPYDNESFAYSGAFPHSAAKIEPH</sequence>
<evidence type="ECO:0000256" key="16">
    <source>
        <dbReference type="SAM" id="SignalP"/>
    </source>
</evidence>
<feature type="transmembrane region" description="Helical" evidence="15">
    <location>
        <begin position="596"/>
        <end position="619"/>
    </location>
</feature>
<keyword evidence="19" id="KW-0675">Receptor</keyword>
<dbReference type="RefSeq" id="XP_040949834.1">
    <property type="nucleotide sequence ID" value="XM_041093900.1"/>
</dbReference>
<evidence type="ECO:0000256" key="12">
    <source>
        <dbReference type="ARBA" id="ARBA00023136"/>
    </source>
</evidence>
<dbReference type="PROSITE" id="PS00107">
    <property type="entry name" value="PROTEIN_KINASE_ATP"/>
    <property type="match status" value="1"/>
</dbReference>
<feature type="binding site" evidence="14">
    <location>
        <position position="696"/>
    </location>
    <ligand>
        <name>ATP</name>
        <dbReference type="ChEBI" id="CHEBI:30616"/>
    </ligand>
</feature>
<evidence type="ECO:0000256" key="3">
    <source>
        <dbReference type="ARBA" id="ARBA00022614"/>
    </source>
</evidence>
<evidence type="ECO:0000313" key="18">
    <source>
        <dbReference type="Proteomes" id="UP000818029"/>
    </source>
</evidence>
<dbReference type="CDD" id="cd14066">
    <property type="entry name" value="STKc_IRAK"/>
    <property type="match status" value="1"/>
</dbReference>
<dbReference type="SMART" id="SM00220">
    <property type="entry name" value="S_TKc"/>
    <property type="match status" value="1"/>
</dbReference>
<feature type="chain" id="PRO_5046961666" evidence="16">
    <location>
        <begin position="22"/>
        <end position="992"/>
    </location>
</feature>
<keyword evidence="4" id="KW-0808">Transferase</keyword>
<keyword evidence="5 15" id="KW-0812">Transmembrane</keyword>
<protein>
    <submittedName>
        <fullName evidence="19">Leucine-rich repeat receptor protein kinase HPCA1 isoform X1</fullName>
    </submittedName>
</protein>
<evidence type="ECO:0000256" key="1">
    <source>
        <dbReference type="ARBA" id="ARBA00004370"/>
    </source>
</evidence>
<dbReference type="CDD" id="cd12087">
    <property type="entry name" value="TM_EGFR-like"/>
    <property type="match status" value="1"/>
</dbReference>
<keyword evidence="2" id="KW-0723">Serine/threonine-protein kinase</keyword>
<keyword evidence="7" id="KW-0677">Repeat</keyword>
<dbReference type="InterPro" id="IPR017441">
    <property type="entry name" value="Protein_kinase_ATP_BS"/>
</dbReference>
<keyword evidence="12 15" id="KW-0472">Membrane</keyword>
<dbReference type="PROSITE" id="PS50011">
    <property type="entry name" value="PROTEIN_KINASE_DOM"/>
    <property type="match status" value="1"/>
</dbReference>
<evidence type="ECO:0000256" key="14">
    <source>
        <dbReference type="PROSITE-ProRule" id="PRU10141"/>
    </source>
</evidence>
<dbReference type="PANTHER" id="PTHR45974:SF266">
    <property type="entry name" value="LEUCINE-RICH REPEAT RECEPTOR PROTEIN KINASE HPCA1"/>
    <property type="match status" value="1"/>
</dbReference>
<dbReference type="PROSITE" id="PS00108">
    <property type="entry name" value="PROTEIN_KINASE_ST"/>
    <property type="match status" value="1"/>
</dbReference>
<dbReference type="Gene3D" id="3.30.200.20">
    <property type="entry name" value="Phosphorylase Kinase, domain 1"/>
    <property type="match status" value="1"/>
</dbReference>
<evidence type="ECO:0000256" key="15">
    <source>
        <dbReference type="SAM" id="Phobius"/>
    </source>
</evidence>
<reference evidence="18" key="1">
    <citation type="journal article" date="2020" name="Nat. Genet.">
        <title>Genomic diversifications of five Gossypium allopolyploid species and their impact on cotton improvement.</title>
        <authorList>
            <person name="Chen Z.J."/>
            <person name="Sreedasyam A."/>
            <person name="Ando A."/>
            <person name="Song Q."/>
            <person name="De Santiago L.M."/>
            <person name="Hulse-Kemp A.M."/>
            <person name="Ding M."/>
            <person name="Ye W."/>
            <person name="Kirkbride R.C."/>
            <person name="Jenkins J."/>
            <person name="Plott C."/>
            <person name="Lovell J."/>
            <person name="Lin Y.M."/>
            <person name="Vaughn R."/>
            <person name="Liu B."/>
            <person name="Simpson S."/>
            <person name="Scheffler B.E."/>
            <person name="Wen L."/>
            <person name="Saski C.A."/>
            <person name="Grover C.E."/>
            <person name="Hu G."/>
            <person name="Conover J.L."/>
            <person name="Carlson J.W."/>
            <person name="Shu S."/>
            <person name="Boston L.B."/>
            <person name="Williams M."/>
            <person name="Peterson D.G."/>
            <person name="McGee K."/>
            <person name="Jones D.C."/>
            <person name="Wendel J.F."/>
            <person name="Stelly D.M."/>
            <person name="Grimwood J."/>
            <person name="Schmutz J."/>
        </authorList>
    </citation>
    <scope>NUCLEOTIDE SEQUENCE [LARGE SCALE GENOMIC DNA]</scope>
    <source>
        <strain evidence="18">cv. TM-1</strain>
    </source>
</reference>
<keyword evidence="9 19" id="KW-0418">Kinase</keyword>
<dbReference type="InterPro" id="IPR000719">
    <property type="entry name" value="Prot_kinase_dom"/>
</dbReference>
<keyword evidence="10 14" id="KW-0067">ATP-binding</keyword>
<reference evidence="19" key="2">
    <citation type="submission" date="2025-08" db="UniProtKB">
        <authorList>
            <consortium name="RefSeq"/>
        </authorList>
    </citation>
    <scope>IDENTIFICATION</scope>
</reference>
<dbReference type="GeneID" id="107905798"/>
<organism evidence="18 19">
    <name type="scientific">Gossypium hirsutum</name>
    <name type="common">Upland cotton</name>
    <name type="synonym">Gossypium mexicanum</name>
    <dbReference type="NCBI Taxonomy" id="3635"/>
    <lineage>
        <taxon>Eukaryota</taxon>
        <taxon>Viridiplantae</taxon>
        <taxon>Streptophyta</taxon>
        <taxon>Embryophyta</taxon>
        <taxon>Tracheophyta</taxon>
        <taxon>Spermatophyta</taxon>
        <taxon>Magnoliopsida</taxon>
        <taxon>eudicotyledons</taxon>
        <taxon>Gunneridae</taxon>
        <taxon>Pentapetalae</taxon>
        <taxon>rosids</taxon>
        <taxon>malvids</taxon>
        <taxon>Malvales</taxon>
        <taxon>Malvaceae</taxon>
        <taxon>Malvoideae</taxon>
        <taxon>Gossypium</taxon>
    </lineage>
</organism>
<dbReference type="Pfam" id="PF00560">
    <property type="entry name" value="LRR_1"/>
    <property type="match status" value="4"/>
</dbReference>
<dbReference type="SUPFAM" id="SSF56112">
    <property type="entry name" value="Protein kinase-like (PK-like)"/>
    <property type="match status" value="1"/>
</dbReference>
<evidence type="ECO:0000256" key="5">
    <source>
        <dbReference type="ARBA" id="ARBA00022692"/>
    </source>
</evidence>
<accession>A0ABM3A4N0</accession>
<dbReference type="SUPFAM" id="SSF52058">
    <property type="entry name" value="L domain-like"/>
    <property type="match status" value="1"/>
</dbReference>
<keyword evidence="6 16" id="KW-0732">Signal</keyword>
<evidence type="ECO:0000256" key="10">
    <source>
        <dbReference type="ARBA" id="ARBA00022840"/>
    </source>
</evidence>
<dbReference type="InterPro" id="IPR011009">
    <property type="entry name" value="Kinase-like_dom_sf"/>
</dbReference>
<keyword evidence="8 14" id="KW-0547">Nucleotide-binding</keyword>
<keyword evidence="18" id="KW-1185">Reference proteome</keyword>
<dbReference type="InterPro" id="IPR001611">
    <property type="entry name" value="Leu-rich_rpt"/>
</dbReference>
<keyword evidence="11 15" id="KW-1133">Transmembrane helix</keyword>
<evidence type="ECO:0000313" key="19">
    <source>
        <dbReference type="RefSeq" id="XP_040949834.1"/>
    </source>
</evidence>
<keyword evidence="3" id="KW-0433">Leucine-rich repeat</keyword>
<feature type="signal peptide" evidence="16">
    <location>
        <begin position="1"/>
        <end position="21"/>
    </location>
</feature>
<name>A0ABM3A4N0_GOSHI</name>
<dbReference type="InterPro" id="IPR008271">
    <property type="entry name" value="Ser/Thr_kinase_AS"/>
</dbReference>
<evidence type="ECO:0000256" key="4">
    <source>
        <dbReference type="ARBA" id="ARBA00022679"/>
    </source>
</evidence>
<dbReference type="Gene3D" id="1.10.510.10">
    <property type="entry name" value="Transferase(Phosphotransferase) domain 1"/>
    <property type="match status" value="1"/>
</dbReference>
<evidence type="ECO:0000256" key="13">
    <source>
        <dbReference type="ARBA" id="ARBA00023180"/>
    </source>
</evidence>
<dbReference type="GO" id="GO:0016301">
    <property type="term" value="F:kinase activity"/>
    <property type="evidence" value="ECO:0007669"/>
    <property type="project" value="UniProtKB-KW"/>
</dbReference>
<evidence type="ECO:0000256" key="11">
    <source>
        <dbReference type="ARBA" id="ARBA00022989"/>
    </source>
</evidence>
<evidence type="ECO:0000256" key="9">
    <source>
        <dbReference type="ARBA" id="ARBA00022777"/>
    </source>
</evidence>
<dbReference type="Proteomes" id="UP000818029">
    <property type="component" value="Chromosome D05"/>
</dbReference>
<dbReference type="InterPro" id="IPR032675">
    <property type="entry name" value="LRR_dom_sf"/>
</dbReference>
<dbReference type="Pfam" id="PF07714">
    <property type="entry name" value="PK_Tyr_Ser-Thr"/>
    <property type="match status" value="1"/>
</dbReference>
<comment type="subcellular location">
    <subcellularLocation>
        <location evidence="1">Membrane</location>
    </subcellularLocation>
</comment>
<evidence type="ECO:0000256" key="8">
    <source>
        <dbReference type="ARBA" id="ARBA00022741"/>
    </source>
</evidence>
<evidence type="ECO:0000256" key="6">
    <source>
        <dbReference type="ARBA" id="ARBA00022729"/>
    </source>
</evidence>
<gene>
    <name evidence="19" type="primary">LOC107905798</name>
</gene>
<proteinExistence type="predicted"/>